<sequence length="339" mass="37952">MKTFQNLFMLIGVITVSASPLHKPKPSFNWHNTEFLLAFGDSYTYVQGTAGLQNYSFIGDLQNYSYTPQELLSDEIVQNQIGTSAGGPNWVEYLTGCFSGLPSRCKKQLWDFAFAGSDVSTTYTPLHHNYTVSLENQIIQWDTYAKSVIPVDLSKALAAIFIGINDISDSSKYTFPLDNATDFPSFYTEIINTEFDSIETIYKAGYRNYLFMNLPPLERTPGNVASTQPLPNSTMVHQYNSIINSTALAFESSHPGTKAMVFDTYAFLSGILNDPAPYGLKNTTGYCPRYDAPDIATNYAAYGCLPIPEYFWYNTGHITWKVHEYLAQAVGTFLEEQTC</sequence>
<dbReference type="AlphaFoldDB" id="A0A194XE31"/>
<dbReference type="CDD" id="cd01846">
    <property type="entry name" value="fatty_acyltransferase_like"/>
    <property type="match status" value="1"/>
</dbReference>
<dbReference type="OrthoDB" id="1600564at2759"/>
<evidence type="ECO:0000313" key="4">
    <source>
        <dbReference type="Proteomes" id="UP000070700"/>
    </source>
</evidence>
<dbReference type="InterPro" id="IPR051058">
    <property type="entry name" value="GDSL_Est/Lipase"/>
</dbReference>
<dbReference type="GO" id="GO:0016788">
    <property type="term" value="F:hydrolase activity, acting on ester bonds"/>
    <property type="evidence" value="ECO:0007669"/>
    <property type="project" value="InterPro"/>
</dbReference>
<keyword evidence="1" id="KW-0378">Hydrolase</keyword>
<dbReference type="InParanoid" id="A0A194XE31"/>
<dbReference type="RefSeq" id="XP_018072367.1">
    <property type="nucleotide sequence ID" value="XM_018217541.1"/>
</dbReference>
<keyword evidence="2" id="KW-0732">Signal</keyword>
<reference evidence="3 4" key="1">
    <citation type="submission" date="2015-10" db="EMBL/GenBank/DDBJ databases">
        <title>Full genome of DAOMC 229536 Phialocephala scopiformis, a fungal endophyte of spruce producing the potent anti-insectan compound rugulosin.</title>
        <authorList>
            <consortium name="DOE Joint Genome Institute"/>
            <person name="Walker A.K."/>
            <person name="Frasz S.L."/>
            <person name="Seifert K.A."/>
            <person name="Miller J.D."/>
            <person name="Mondo S.J."/>
            <person name="Labutti K."/>
            <person name="Lipzen A."/>
            <person name="Dockter R."/>
            <person name="Kennedy M."/>
            <person name="Grigoriev I.V."/>
            <person name="Spatafora J.W."/>
        </authorList>
    </citation>
    <scope>NUCLEOTIDE SEQUENCE [LARGE SCALE GENOMIC DNA]</scope>
    <source>
        <strain evidence="3 4">CBS 120377</strain>
    </source>
</reference>
<feature type="chain" id="PRO_5008268120" evidence="2">
    <location>
        <begin position="19"/>
        <end position="339"/>
    </location>
</feature>
<gene>
    <name evidence="3" type="ORF">LY89DRAFT_706621</name>
</gene>
<feature type="signal peptide" evidence="2">
    <location>
        <begin position="1"/>
        <end position="18"/>
    </location>
</feature>
<dbReference type="SUPFAM" id="SSF52266">
    <property type="entry name" value="SGNH hydrolase"/>
    <property type="match status" value="1"/>
</dbReference>
<proteinExistence type="predicted"/>
<accession>A0A194XE31</accession>
<name>A0A194XE31_MOLSC</name>
<dbReference type="GeneID" id="28827267"/>
<evidence type="ECO:0000313" key="3">
    <source>
        <dbReference type="EMBL" id="KUJ18012.1"/>
    </source>
</evidence>
<dbReference type="Pfam" id="PF00657">
    <property type="entry name" value="Lipase_GDSL"/>
    <property type="match status" value="1"/>
</dbReference>
<dbReference type="KEGG" id="psco:LY89DRAFT_706621"/>
<dbReference type="InterPro" id="IPR001087">
    <property type="entry name" value="GDSL"/>
</dbReference>
<organism evidence="3 4">
    <name type="scientific">Mollisia scopiformis</name>
    <name type="common">Conifer needle endophyte fungus</name>
    <name type="synonym">Phialocephala scopiformis</name>
    <dbReference type="NCBI Taxonomy" id="149040"/>
    <lineage>
        <taxon>Eukaryota</taxon>
        <taxon>Fungi</taxon>
        <taxon>Dikarya</taxon>
        <taxon>Ascomycota</taxon>
        <taxon>Pezizomycotina</taxon>
        <taxon>Leotiomycetes</taxon>
        <taxon>Helotiales</taxon>
        <taxon>Mollisiaceae</taxon>
        <taxon>Mollisia</taxon>
    </lineage>
</organism>
<protein>
    <submittedName>
        <fullName evidence="3">Uncharacterized protein</fullName>
    </submittedName>
</protein>
<dbReference type="PANTHER" id="PTHR45648:SF85">
    <property type="entry name" value="A, PUTATIVE (AFU_ORTHOLOGUE AFUA_2G10760)-RELATED"/>
    <property type="match status" value="1"/>
</dbReference>
<dbReference type="Gene3D" id="3.40.50.1110">
    <property type="entry name" value="SGNH hydrolase"/>
    <property type="match status" value="1"/>
</dbReference>
<dbReference type="PANTHER" id="PTHR45648">
    <property type="entry name" value="GDSL LIPASE/ACYLHYDROLASE FAMILY PROTEIN (AFU_ORTHOLOGUE AFUA_4G14700)"/>
    <property type="match status" value="1"/>
</dbReference>
<dbReference type="EMBL" id="KQ947413">
    <property type="protein sequence ID" value="KUJ18012.1"/>
    <property type="molecule type" value="Genomic_DNA"/>
</dbReference>
<evidence type="ECO:0000256" key="1">
    <source>
        <dbReference type="ARBA" id="ARBA00022801"/>
    </source>
</evidence>
<dbReference type="STRING" id="149040.A0A194XE31"/>
<keyword evidence="4" id="KW-1185">Reference proteome</keyword>
<dbReference type="Proteomes" id="UP000070700">
    <property type="component" value="Unassembled WGS sequence"/>
</dbReference>
<evidence type="ECO:0000256" key="2">
    <source>
        <dbReference type="SAM" id="SignalP"/>
    </source>
</evidence>
<dbReference type="InterPro" id="IPR036514">
    <property type="entry name" value="SGNH_hydro_sf"/>
</dbReference>